<name>A0A455T6X8_9CHLR</name>
<protein>
    <submittedName>
        <fullName evidence="1">Uncharacterized protein</fullName>
    </submittedName>
</protein>
<dbReference type="EMBL" id="AP019377">
    <property type="protein sequence ID" value="BBH94775.1"/>
    <property type="molecule type" value="Genomic_DNA"/>
</dbReference>
<organism evidence="1">
    <name type="scientific">Thermogemmatispora argillosa</name>
    <dbReference type="NCBI Taxonomy" id="2045280"/>
    <lineage>
        <taxon>Bacteria</taxon>
        <taxon>Bacillati</taxon>
        <taxon>Chloroflexota</taxon>
        <taxon>Ktedonobacteria</taxon>
        <taxon>Thermogemmatisporales</taxon>
        <taxon>Thermogemmatisporaceae</taxon>
        <taxon>Thermogemmatispora</taxon>
    </lineage>
</organism>
<gene>
    <name evidence="1" type="ORF">KTA_29740</name>
</gene>
<reference evidence="1" key="1">
    <citation type="submission" date="2018-12" db="EMBL/GenBank/DDBJ databases">
        <title>Novel natural products biosynthetic potential of the class Ktedonobacteria.</title>
        <authorList>
            <person name="Zheng Y."/>
            <person name="Saitou A."/>
            <person name="Wang C.M."/>
            <person name="Toyoda A."/>
            <person name="Minakuchi Y."/>
            <person name="Sekiguchi Y."/>
            <person name="Ueda K."/>
            <person name="Takano H."/>
            <person name="Sakai Y."/>
            <person name="Yokota A."/>
            <person name="Yabe S."/>
        </authorList>
    </citation>
    <scope>NUCLEOTIDE SEQUENCE</scope>
    <source>
        <strain evidence="1">A3-2</strain>
    </source>
</reference>
<proteinExistence type="predicted"/>
<dbReference type="AlphaFoldDB" id="A0A455T6X8"/>
<accession>A0A455T6X8</accession>
<sequence>MMNPRIDEERQPETPYGTTISHVADEDEALIRQGFTEDEVTSLLWLRQWYQSGGSDRMEIVRRLEFIKMLFLRGKIEL</sequence>
<evidence type="ECO:0000313" key="1">
    <source>
        <dbReference type="EMBL" id="BBH94775.1"/>
    </source>
</evidence>